<gene>
    <name evidence="2" type="ORF">PVAP13_7KG207310</name>
</gene>
<sequence length="75" mass="8687">MQAWWFLLVCIEHLVHSSLLSSPTRTEHVYVYMVKVINLQCILIEETWVILDSKKRARQVSNMTTGGEEGSQVPR</sequence>
<dbReference type="EMBL" id="CM029049">
    <property type="protein sequence ID" value="KAG2572888.1"/>
    <property type="molecule type" value="Genomic_DNA"/>
</dbReference>
<feature type="signal peptide" evidence="1">
    <location>
        <begin position="1"/>
        <end position="17"/>
    </location>
</feature>
<keyword evidence="1" id="KW-0732">Signal</keyword>
<evidence type="ECO:0000313" key="2">
    <source>
        <dbReference type="EMBL" id="KAG2572888.1"/>
    </source>
</evidence>
<dbReference type="AlphaFoldDB" id="A0A8T0QI97"/>
<name>A0A8T0QI97_PANVG</name>
<evidence type="ECO:0000256" key="1">
    <source>
        <dbReference type="SAM" id="SignalP"/>
    </source>
</evidence>
<comment type="caution">
    <text evidence="2">The sequence shown here is derived from an EMBL/GenBank/DDBJ whole genome shotgun (WGS) entry which is preliminary data.</text>
</comment>
<organism evidence="2 3">
    <name type="scientific">Panicum virgatum</name>
    <name type="common">Blackwell switchgrass</name>
    <dbReference type="NCBI Taxonomy" id="38727"/>
    <lineage>
        <taxon>Eukaryota</taxon>
        <taxon>Viridiplantae</taxon>
        <taxon>Streptophyta</taxon>
        <taxon>Embryophyta</taxon>
        <taxon>Tracheophyta</taxon>
        <taxon>Spermatophyta</taxon>
        <taxon>Magnoliopsida</taxon>
        <taxon>Liliopsida</taxon>
        <taxon>Poales</taxon>
        <taxon>Poaceae</taxon>
        <taxon>PACMAD clade</taxon>
        <taxon>Panicoideae</taxon>
        <taxon>Panicodae</taxon>
        <taxon>Paniceae</taxon>
        <taxon>Panicinae</taxon>
        <taxon>Panicum</taxon>
        <taxon>Panicum sect. Hiantes</taxon>
    </lineage>
</organism>
<protein>
    <recommendedName>
        <fullName evidence="4">Secreted protein</fullName>
    </recommendedName>
</protein>
<dbReference type="Proteomes" id="UP000823388">
    <property type="component" value="Chromosome 7K"/>
</dbReference>
<keyword evidence="3" id="KW-1185">Reference proteome</keyword>
<proteinExistence type="predicted"/>
<feature type="chain" id="PRO_5035792983" description="Secreted protein" evidence="1">
    <location>
        <begin position="18"/>
        <end position="75"/>
    </location>
</feature>
<accession>A0A8T0QI97</accession>
<evidence type="ECO:0008006" key="4">
    <source>
        <dbReference type="Google" id="ProtNLM"/>
    </source>
</evidence>
<reference evidence="2" key="1">
    <citation type="submission" date="2020-05" db="EMBL/GenBank/DDBJ databases">
        <title>WGS assembly of Panicum virgatum.</title>
        <authorList>
            <person name="Lovell J.T."/>
            <person name="Jenkins J."/>
            <person name="Shu S."/>
            <person name="Juenger T.E."/>
            <person name="Schmutz J."/>
        </authorList>
    </citation>
    <scope>NUCLEOTIDE SEQUENCE</scope>
    <source>
        <strain evidence="2">AP13</strain>
    </source>
</reference>
<evidence type="ECO:0000313" key="3">
    <source>
        <dbReference type="Proteomes" id="UP000823388"/>
    </source>
</evidence>